<evidence type="ECO:0008006" key="3">
    <source>
        <dbReference type="Google" id="ProtNLM"/>
    </source>
</evidence>
<sequence>AITIQSKGDIAAQNLASNKDITLHTESGDLTVNTISAENSVTLTADSGAITGLSNGSANIQLADSIILKAAKDISALMIPDSILEAKVTGQGNIEIQSTGGITLKDIQTQNGAFDLVAAASITALNVDISGNVSMQNTSGDMTIDSINANGSTRVVTQNQLSIDQAVSSSQMNLQSTSGDIAIGSLTAETITLIADQGSITDAADDNLVDIQSNSVSLKASGNITDLELNI</sequence>
<evidence type="ECO:0000313" key="2">
    <source>
        <dbReference type="Proteomes" id="UP000189670"/>
    </source>
</evidence>
<accession>A0A1V1NQW7</accession>
<name>A0A1V1NQW7_9BACT</name>
<dbReference type="EMBL" id="ATBP01003355">
    <property type="protein sequence ID" value="ETR64981.1"/>
    <property type="molecule type" value="Genomic_DNA"/>
</dbReference>
<feature type="non-terminal residue" evidence="1">
    <location>
        <position position="231"/>
    </location>
</feature>
<gene>
    <name evidence="1" type="ORF">OMM_15010</name>
</gene>
<evidence type="ECO:0000313" key="1">
    <source>
        <dbReference type="EMBL" id="ETR64981.1"/>
    </source>
</evidence>
<protein>
    <recommendedName>
        <fullName evidence="3">Adhesin domain-containing protein</fullName>
    </recommendedName>
</protein>
<reference evidence="2" key="1">
    <citation type="submission" date="2012-11" db="EMBL/GenBank/DDBJ databases">
        <authorList>
            <person name="Lucero-Rivera Y.E."/>
            <person name="Tovar-Ramirez D."/>
        </authorList>
    </citation>
    <scope>NUCLEOTIDE SEQUENCE [LARGE SCALE GENOMIC DNA]</scope>
    <source>
        <strain evidence="2">Araruama</strain>
    </source>
</reference>
<organism evidence="1 2">
    <name type="scientific">Candidatus Magnetoglobus multicellularis str. Araruama</name>
    <dbReference type="NCBI Taxonomy" id="890399"/>
    <lineage>
        <taxon>Bacteria</taxon>
        <taxon>Pseudomonadati</taxon>
        <taxon>Thermodesulfobacteriota</taxon>
        <taxon>Desulfobacteria</taxon>
        <taxon>Desulfobacterales</taxon>
        <taxon>Desulfobacteraceae</taxon>
        <taxon>Candidatus Magnetoglobus</taxon>
    </lineage>
</organism>
<dbReference type="AlphaFoldDB" id="A0A1V1NQW7"/>
<comment type="caution">
    <text evidence="1">The sequence shown here is derived from an EMBL/GenBank/DDBJ whole genome shotgun (WGS) entry which is preliminary data.</text>
</comment>
<dbReference type="Proteomes" id="UP000189670">
    <property type="component" value="Unassembled WGS sequence"/>
</dbReference>
<proteinExistence type="predicted"/>
<feature type="non-terminal residue" evidence="1">
    <location>
        <position position="1"/>
    </location>
</feature>